<evidence type="ECO:0000313" key="1">
    <source>
        <dbReference type="EMBL" id="MBD5771935.1"/>
    </source>
</evidence>
<dbReference type="EMBL" id="JACYFC010000004">
    <property type="protein sequence ID" value="MBD5771935.1"/>
    <property type="molecule type" value="Genomic_DNA"/>
</dbReference>
<dbReference type="Pfam" id="PF02597">
    <property type="entry name" value="ThiS"/>
    <property type="match status" value="1"/>
</dbReference>
<dbReference type="InterPro" id="IPR016155">
    <property type="entry name" value="Mopterin_synth/thiamin_S_b"/>
</dbReference>
<gene>
    <name evidence="1" type="ORF">IF202_12850</name>
</gene>
<dbReference type="InterPro" id="IPR012675">
    <property type="entry name" value="Beta-grasp_dom_sf"/>
</dbReference>
<keyword evidence="2" id="KW-1185">Reference proteome</keyword>
<sequence length="84" mass="9134">MLSVNVVFFASLKEIIGQDSCVITLDLPVSIGQLKQKLANELKNGQALLDESIQSSVDFEFTRDADMISESVKEIAFFPPVTGG</sequence>
<dbReference type="Proteomes" id="UP000604161">
    <property type="component" value="Unassembled WGS sequence"/>
</dbReference>
<dbReference type="RefSeq" id="WP_191595325.1">
    <property type="nucleotide sequence ID" value="NZ_JACYFC010000004.1"/>
</dbReference>
<dbReference type="InterPro" id="IPR003749">
    <property type="entry name" value="ThiS/MoaD-like"/>
</dbReference>
<organism evidence="1 2">
    <name type="scientific">Marinomonas colpomeniae</name>
    <dbReference type="NCBI Taxonomy" id="2774408"/>
    <lineage>
        <taxon>Bacteria</taxon>
        <taxon>Pseudomonadati</taxon>
        <taxon>Pseudomonadota</taxon>
        <taxon>Gammaproteobacteria</taxon>
        <taxon>Oceanospirillales</taxon>
        <taxon>Oceanospirillaceae</taxon>
        <taxon>Marinomonas</taxon>
    </lineage>
</organism>
<reference evidence="1 2" key="1">
    <citation type="submission" date="2020-09" db="EMBL/GenBank/DDBJ databases">
        <title>Marinomonas sp. nov., isolated from the cysticercosis algae of Qingdao, China.</title>
        <authorList>
            <person name="Sun X."/>
        </authorList>
    </citation>
    <scope>NUCLEOTIDE SEQUENCE [LARGE SCALE GENOMIC DNA]</scope>
    <source>
        <strain evidence="1 2">SM2066</strain>
    </source>
</reference>
<name>A0ABR8P0W2_9GAMM</name>
<proteinExistence type="predicted"/>
<dbReference type="Gene3D" id="3.10.20.30">
    <property type="match status" value="1"/>
</dbReference>
<evidence type="ECO:0000313" key="2">
    <source>
        <dbReference type="Proteomes" id="UP000604161"/>
    </source>
</evidence>
<accession>A0ABR8P0W2</accession>
<protein>
    <submittedName>
        <fullName evidence="1">MoaD/ThiS family protein</fullName>
    </submittedName>
</protein>
<comment type="caution">
    <text evidence="1">The sequence shown here is derived from an EMBL/GenBank/DDBJ whole genome shotgun (WGS) entry which is preliminary data.</text>
</comment>
<dbReference type="SUPFAM" id="SSF54285">
    <property type="entry name" value="MoaD/ThiS"/>
    <property type="match status" value="1"/>
</dbReference>